<sequence length="80" mass="8931">MLMRRSEQNWSASGGEKRLFVSVLHTPSGWGMHRMKALGFGESLDIKGFTAKNSRAVEAVSDLNLAPHARFEALDLKCRK</sequence>
<dbReference type="RefSeq" id="WP_176119963.1">
    <property type="nucleotide sequence ID" value="NZ_JACHDE010000002.1"/>
</dbReference>
<organism evidence="1 2">
    <name type="scientific">Paraburkholderia youngii</name>
    <dbReference type="NCBI Taxonomy" id="2782701"/>
    <lineage>
        <taxon>Bacteria</taxon>
        <taxon>Pseudomonadati</taxon>
        <taxon>Pseudomonadota</taxon>
        <taxon>Betaproteobacteria</taxon>
        <taxon>Burkholderiales</taxon>
        <taxon>Burkholderiaceae</taxon>
        <taxon>Paraburkholderia</taxon>
    </lineage>
</organism>
<name>A0A7W8P472_9BURK</name>
<reference evidence="1 2" key="1">
    <citation type="submission" date="2020-08" db="EMBL/GenBank/DDBJ databases">
        <title>Genomic Encyclopedia of Type Strains, Phase IV (KMG-V): Genome sequencing to study the core and pangenomes of soil and plant-associated prokaryotes.</title>
        <authorList>
            <person name="Whitman W."/>
        </authorList>
    </citation>
    <scope>NUCLEOTIDE SEQUENCE [LARGE SCALE GENOMIC DNA]</scope>
    <source>
        <strain evidence="1 2">JPY162</strain>
    </source>
</reference>
<evidence type="ECO:0000313" key="1">
    <source>
        <dbReference type="EMBL" id="MBB5399557.1"/>
    </source>
</evidence>
<protein>
    <submittedName>
        <fullName evidence="1">Uncharacterized protein</fullName>
    </submittedName>
</protein>
<gene>
    <name evidence="1" type="ORF">HDG41_001596</name>
</gene>
<dbReference type="AlphaFoldDB" id="A0A7W8P472"/>
<comment type="caution">
    <text evidence="1">The sequence shown here is derived from an EMBL/GenBank/DDBJ whole genome shotgun (WGS) entry which is preliminary data.</text>
</comment>
<accession>A0A7W8P472</accession>
<evidence type="ECO:0000313" key="2">
    <source>
        <dbReference type="Proteomes" id="UP000592820"/>
    </source>
</evidence>
<dbReference type="Proteomes" id="UP000592820">
    <property type="component" value="Unassembled WGS sequence"/>
</dbReference>
<proteinExistence type="predicted"/>
<dbReference type="EMBL" id="JACHDE010000002">
    <property type="protein sequence ID" value="MBB5399557.1"/>
    <property type="molecule type" value="Genomic_DNA"/>
</dbReference>